<evidence type="ECO:0000313" key="1">
    <source>
        <dbReference type="EMBL" id="PIY88991.1"/>
    </source>
</evidence>
<comment type="caution">
    <text evidence="1">The sequence shown here is derived from an EMBL/GenBank/DDBJ whole genome shotgun (WGS) entry which is preliminary data.</text>
</comment>
<organism evidence="1 2">
    <name type="scientific">Candidatus Nealsonbacteria bacterium CG_4_10_14_0_8_um_filter_37_14</name>
    <dbReference type="NCBI Taxonomy" id="1974684"/>
    <lineage>
        <taxon>Bacteria</taxon>
        <taxon>Candidatus Nealsoniibacteriota</taxon>
    </lineage>
</organism>
<evidence type="ECO:0000313" key="2">
    <source>
        <dbReference type="Proteomes" id="UP000230767"/>
    </source>
</evidence>
<gene>
    <name evidence="1" type="ORF">COY73_02230</name>
</gene>
<dbReference type="Proteomes" id="UP000230767">
    <property type="component" value="Unassembled WGS sequence"/>
</dbReference>
<accession>A0A2M7R648</accession>
<dbReference type="AlphaFoldDB" id="A0A2M7R648"/>
<proteinExistence type="predicted"/>
<name>A0A2M7R648_9BACT</name>
<dbReference type="EMBL" id="PFLW01000056">
    <property type="protein sequence ID" value="PIY88991.1"/>
    <property type="molecule type" value="Genomic_DNA"/>
</dbReference>
<reference evidence="2" key="1">
    <citation type="submission" date="2017-09" db="EMBL/GenBank/DDBJ databases">
        <title>Depth-based differentiation of microbial function through sediment-hosted aquifers and enrichment of novel symbionts in the deep terrestrial subsurface.</title>
        <authorList>
            <person name="Probst A.J."/>
            <person name="Ladd B."/>
            <person name="Jarett J.K."/>
            <person name="Geller-Mcgrath D.E."/>
            <person name="Sieber C.M.K."/>
            <person name="Emerson J.B."/>
            <person name="Anantharaman K."/>
            <person name="Thomas B.C."/>
            <person name="Malmstrom R."/>
            <person name="Stieglmeier M."/>
            <person name="Klingl A."/>
            <person name="Woyke T."/>
            <person name="Ryan C.M."/>
            <person name="Banfield J.F."/>
        </authorList>
    </citation>
    <scope>NUCLEOTIDE SEQUENCE [LARGE SCALE GENOMIC DNA]</scope>
</reference>
<sequence length="241" mass="27353">MNAFQEAQLGVIIGLTELADTEKGTPQNQNALEALRECLQDALSENMLFGVCNSLVSLANSEAKVNTGDFLNRGKIISLRDIALLRVGLKELLNFVSESEKGEVKGAISIAQPQTVSLFSKALRGGKFYYWDTSGQVKTKTSKYFQGIPQERWPRRDGKEDEEPRFDFRINFQTANHIYNALLQLEQTEQGESAGQSEKLSIMKRVRGEKTCRRKREAKFFLEHLPPKLRQRIKEENPSKN</sequence>
<protein>
    <submittedName>
        <fullName evidence="1">Uncharacterized protein</fullName>
    </submittedName>
</protein>